<reference evidence="3 4" key="1">
    <citation type="submission" date="2019-02" db="EMBL/GenBank/DDBJ databases">
        <title>Deep-cultivation of Planctomycetes and their phenomic and genomic characterization uncovers novel biology.</title>
        <authorList>
            <person name="Wiegand S."/>
            <person name="Jogler M."/>
            <person name="Boedeker C."/>
            <person name="Pinto D."/>
            <person name="Vollmers J."/>
            <person name="Rivas-Marin E."/>
            <person name="Kohn T."/>
            <person name="Peeters S.H."/>
            <person name="Heuer A."/>
            <person name="Rast P."/>
            <person name="Oberbeckmann S."/>
            <person name="Bunk B."/>
            <person name="Jeske O."/>
            <person name="Meyerdierks A."/>
            <person name="Storesund J.E."/>
            <person name="Kallscheuer N."/>
            <person name="Luecker S."/>
            <person name="Lage O.M."/>
            <person name="Pohl T."/>
            <person name="Merkel B.J."/>
            <person name="Hornburger P."/>
            <person name="Mueller R.-W."/>
            <person name="Bruemmer F."/>
            <person name="Labrenz M."/>
            <person name="Spormann A.M."/>
            <person name="Op Den Camp H."/>
            <person name="Overmann J."/>
            <person name="Amann R."/>
            <person name="Jetten M.S.M."/>
            <person name="Mascher T."/>
            <person name="Medema M.H."/>
            <person name="Devos D.P."/>
            <person name="Kaster A.-K."/>
            <person name="Ovreas L."/>
            <person name="Rohde M."/>
            <person name="Galperin M.Y."/>
            <person name="Jogler C."/>
        </authorList>
    </citation>
    <scope>NUCLEOTIDE SEQUENCE [LARGE SCALE GENOMIC DNA]</scope>
    <source>
        <strain evidence="3 4">Poly41</strain>
    </source>
</reference>
<keyword evidence="2" id="KW-0472">Membrane</keyword>
<evidence type="ECO:0000256" key="1">
    <source>
        <dbReference type="SAM" id="MobiDB-lite"/>
    </source>
</evidence>
<feature type="transmembrane region" description="Helical" evidence="2">
    <location>
        <begin position="326"/>
        <end position="347"/>
    </location>
</feature>
<feature type="transmembrane region" description="Helical" evidence="2">
    <location>
        <begin position="214"/>
        <end position="246"/>
    </location>
</feature>
<dbReference type="AlphaFoldDB" id="A0A5C6D7N1"/>
<feature type="compositionally biased region" description="Polar residues" evidence="1">
    <location>
        <begin position="57"/>
        <end position="66"/>
    </location>
</feature>
<dbReference type="Proteomes" id="UP000319143">
    <property type="component" value="Unassembled WGS sequence"/>
</dbReference>
<dbReference type="EMBL" id="SJPV01000015">
    <property type="protein sequence ID" value="TWU31711.1"/>
    <property type="molecule type" value="Genomic_DNA"/>
</dbReference>
<dbReference type="OrthoDB" id="286212at2"/>
<proteinExistence type="predicted"/>
<keyword evidence="2" id="KW-0812">Transmembrane</keyword>
<dbReference type="RefSeq" id="WP_146530691.1">
    <property type="nucleotide sequence ID" value="NZ_SJPV01000015.1"/>
</dbReference>
<keyword evidence="2" id="KW-1133">Transmembrane helix</keyword>
<feature type="compositionally biased region" description="Low complexity" evidence="1">
    <location>
        <begin position="67"/>
        <end position="84"/>
    </location>
</feature>
<comment type="caution">
    <text evidence="3">The sequence shown here is derived from an EMBL/GenBank/DDBJ whole genome shotgun (WGS) entry which is preliminary data.</text>
</comment>
<keyword evidence="4" id="KW-1185">Reference proteome</keyword>
<gene>
    <name evidence="3" type="ORF">Poly41_59450</name>
</gene>
<feature type="transmembrane region" description="Helical" evidence="2">
    <location>
        <begin position="134"/>
        <end position="160"/>
    </location>
</feature>
<evidence type="ECO:0000313" key="3">
    <source>
        <dbReference type="EMBL" id="TWU31711.1"/>
    </source>
</evidence>
<sequence length="371" mass="38649">MSIYRQNCPSCGRQLELPGDAMGKVAKCPACEATFRIGETAALPPSTPTPPSPPSVAANNPFSQPISADPASAGPAAAASSAAANQPGVTNPYHPATEMPPPVAKIGELEIVQRPIEDIFSPTMSIFGARWAPLILSSLIVFLAMGLLTGIPFIVLMVIADGGNDFTAAILMLFFMPIAIFLGAYVTVGLARVALAVARNESEPLSQLIPPLNLVFRFLGGGLLMVLAVAVVVAAFAAIAALLAAITQNETVAVGVVGIGMLILFLVSMAAQWLLWPWVFVVSDGKASAIGSIRAAFQIVMNNKVTSLLIVVISVGLSMLGNLLCYVGLIVTQPLTLLMFAVGYLVLTNQPISNPKAIPTSYPTPPSTPTF</sequence>
<name>A0A5C6D7N1_9BACT</name>
<feature type="compositionally biased region" description="Pro residues" evidence="1">
    <location>
        <begin position="45"/>
        <end position="54"/>
    </location>
</feature>
<dbReference type="Gene3D" id="2.20.28.160">
    <property type="match status" value="1"/>
</dbReference>
<feature type="transmembrane region" description="Helical" evidence="2">
    <location>
        <begin position="166"/>
        <end position="193"/>
    </location>
</feature>
<protein>
    <submittedName>
        <fullName evidence="3">Uncharacterized protein</fullName>
    </submittedName>
</protein>
<organism evidence="3 4">
    <name type="scientific">Novipirellula artificiosorum</name>
    <dbReference type="NCBI Taxonomy" id="2528016"/>
    <lineage>
        <taxon>Bacteria</taxon>
        <taxon>Pseudomonadati</taxon>
        <taxon>Planctomycetota</taxon>
        <taxon>Planctomycetia</taxon>
        <taxon>Pirellulales</taxon>
        <taxon>Pirellulaceae</taxon>
        <taxon>Novipirellula</taxon>
    </lineage>
</organism>
<feature type="transmembrane region" description="Helical" evidence="2">
    <location>
        <begin position="301"/>
        <end position="320"/>
    </location>
</feature>
<evidence type="ECO:0000313" key="4">
    <source>
        <dbReference type="Proteomes" id="UP000319143"/>
    </source>
</evidence>
<feature type="transmembrane region" description="Helical" evidence="2">
    <location>
        <begin position="252"/>
        <end position="280"/>
    </location>
</feature>
<accession>A0A5C6D7N1</accession>
<feature type="region of interest" description="Disordered" evidence="1">
    <location>
        <begin position="42"/>
        <end position="96"/>
    </location>
</feature>
<evidence type="ECO:0000256" key="2">
    <source>
        <dbReference type="SAM" id="Phobius"/>
    </source>
</evidence>